<keyword evidence="7" id="KW-0808">Transferase</keyword>
<keyword evidence="8 15" id="KW-0812">Transmembrane</keyword>
<keyword evidence="9" id="KW-0319">Glycerol metabolism</keyword>
<dbReference type="Pfam" id="PF03982">
    <property type="entry name" value="DAGAT"/>
    <property type="match status" value="1"/>
</dbReference>
<keyword evidence="10" id="KW-0256">Endoplasmic reticulum</keyword>
<comment type="pathway">
    <text evidence="2">Glycerolipid metabolism; triacylglycerol biosynthesis.</text>
</comment>
<dbReference type="InterPro" id="IPR007130">
    <property type="entry name" value="DAGAT"/>
</dbReference>
<dbReference type="GO" id="GO:0019432">
    <property type="term" value="P:triglyceride biosynthetic process"/>
    <property type="evidence" value="ECO:0007669"/>
    <property type="project" value="TreeGrafter"/>
</dbReference>
<keyword evidence="14" id="KW-0012">Acyltransferase</keyword>
<evidence type="ECO:0000313" key="17">
    <source>
        <dbReference type="Proteomes" id="UP000688137"/>
    </source>
</evidence>
<feature type="transmembrane region" description="Helical" evidence="15">
    <location>
        <begin position="7"/>
        <end position="28"/>
    </location>
</feature>
<dbReference type="GO" id="GO:0005789">
    <property type="term" value="C:endoplasmic reticulum membrane"/>
    <property type="evidence" value="ECO:0007669"/>
    <property type="project" value="UniProtKB-SubCell"/>
</dbReference>
<evidence type="ECO:0000256" key="4">
    <source>
        <dbReference type="ARBA" id="ARBA00005420"/>
    </source>
</evidence>
<keyword evidence="17" id="KW-1185">Reference proteome</keyword>
<dbReference type="AlphaFoldDB" id="A0A8S1P2W7"/>
<gene>
    <name evidence="16" type="ORF">PPRIM_AZ9-3.1.T1030181</name>
</gene>
<dbReference type="GO" id="GO:0006071">
    <property type="term" value="P:glycerol metabolic process"/>
    <property type="evidence" value="ECO:0007669"/>
    <property type="project" value="UniProtKB-KW"/>
</dbReference>
<keyword evidence="12" id="KW-0443">Lipid metabolism</keyword>
<evidence type="ECO:0000256" key="15">
    <source>
        <dbReference type="SAM" id="Phobius"/>
    </source>
</evidence>
<dbReference type="PANTHER" id="PTHR12317:SF0">
    <property type="entry name" value="ACYLTRANSFERASE"/>
    <property type="match status" value="1"/>
</dbReference>
<protein>
    <recommendedName>
        <fullName evidence="5">diacylglycerol O-acyltransferase</fullName>
        <ecNumber evidence="5">2.3.1.20</ecNumber>
    </recommendedName>
</protein>
<comment type="pathway">
    <text evidence="3">Lipid metabolism.</text>
</comment>
<evidence type="ECO:0000256" key="11">
    <source>
        <dbReference type="ARBA" id="ARBA00022989"/>
    </source>
</evidence>
<accession>A0A8S1P2W7</accession>
<feature type="transmembrane region" description="Helical" evidence="15">
    <location>
        <begin position="40"/>
        <end position="60"/>
    </location>
</feature>
<keyword evidence="11 15" id="KW-1133">Transmembrane helix</keyword>
<dbReference type="Proteomes" id="UP000688137">
    <property type="component" value="Unassembled WGS sequence"/>
</dbReference>
<evidence type="ECO:0000256" key="6">
    <source>
        <dbReference type="ARBA" id="ARBA00022516"/>
    </source>
</evidence>
<evidence type="ECO:0000256" key="12">
    <source>
        <dbReference type="ARBA" id="ARBA00023098"/>
    </source>
</evidence>
<name>A0A8S1P2W7_PARPR</name>
<evidence type="ECO:0000256" key="14">
    <source>
        <dbReference type="ARBA" id="ARBA00023315"/>
    </source>
</evidence>
<keyword evidence="6" id="KW-0444">Lipid biosynthesis</keyword>
<evidence type="ECO:0000313" key="16">
    <source>
        <dbReference type="EMBL" id="CAD8097333.1"/>
    </source>
</evidence>
<evidence type="ECO:0000256" key="8">
    <source>
        <dbReference type="ARBA" id="ARBA00022692"/>
    </source>
</evidence>
<organism evidence="16 17">
    <name type="scientific">Paramecium primaurelia</name>
    <dbReference type="NCBI Taxonomy" id="5886"/>
    <lineage>
        <taxon>Eukaryota</taxon>
        <taxon>Sar</taxon>
        <taxon>Alveolata</taxon>
        <taxon>Ciliophora</taxon>
        <taxon>Intramacronucleata</taxon>
        <taxon>Oligohymenophorea</taxon>
        <taxon>Peniculida</taxon>
        <taxon>Parameciidae</taxon>
        <taxon>Paramecium</taxon>
    </lineage>
</organism>
<reference evidence="16" key="1">
    <citation type="submission" date="2021-01" db="EMBL/GenBank/DDBJ databases">
        <authorList>
            <consortium name="Genoscope - CEA"/>
            <person name="William W."/>
        </authorList>
    </citation>
    <scope>NUCLEOTIDE SEQUENCE</scope>
</reference>
<dbReference type="GO" id="GO:0004144">
    <property type="term" value="F:diacylglycerol O-acyltransferase activity"/>
    <property type="evidence" value="ECO:0007669"/>
    <property type="project" value="UniProtKB-EC"/>
</dbReference>
<evidence type="ECO:0000256" key="10">
    <source>
        <dbReference type="ARBA" id="ARBA00022824"/>
    </source>
</evidence>
<keyword evidence="13 15" id="KW-0472">Membrane</keyword>
<dbReference type="EC" id="2.3.1.20" evidence="5"/>
<dbReference type="EMBL" id="CAJJDM010000106">
    <property type="protein sequence ID" value="CAD8097333.1"/>
    <property type="molecule type" value="Genomic_DNA"/>
</dbReference>
<dbReference type="PANTHER" id="PTHR12317">
    <property type="entry name" value="DIACYLGLYCEROL O-ACYLTRANSFERASE"/>
    <property type="match status" value="1"/>
</dbReference>
<comment type="subcellular location">
    <subcellularLocation>
        <location evidence="1">Endoplasmic reticulum membrane</location>
        <topology evidence="1">Multi-pass membrane protein</topology>
    </subcellularLocation>
</comment>
<dbReference type="CDD" id="cd07987">
    <property type="entry name" value="LPLAT_MGAT-like"/>
    <property type="match status" value="1"/>
</dbReference>
<evidence type="ECO:0000256" key="2">
    <source>
        <dbReference type="ARBA" id="ARBA00004771"/>
    </source>
</evidence>
<evidence type="ECO:0000256" key="9">
    <source>
        <dbReference type="ARBA" id="ARBA00022798"/>
    </source>
</evidence>
<dbReference type="OMA" id="NDPKHAG"/>
<evidence type="ECO:0000256" key="7">
    <source>
        <dbReference type="ARBA" id="ARBA00022679"/>
    </source>
</evidence>
<evidence type="ECO:0000256" key="13">
    <source>
        <dbReference type="ARBA" id="ARBA00023136"/>
    </source>
</evidence>
<evidence type="ECO:0000256" key="1">
    <source>
        <dbReference type="ARBA" id="ARBA00004477"/>
    </source>
</evidence>
<proteinExistence type="inferred from homology"/>
<comment type="similarity">
    <text evidence="4">Belongs to the diacylglycerol acyltransferase family.</text>
</comment>
<comment type="caution">
    <text evidence="16">The sequence shown here is derived from an EMBL/GenBank/DDBJ whole genome shotgun (WGS) entry which is preliminary data.</text>
</comment>
<evidence type="ECO:0000256" key="3">
    <source>
        <dbReference type="ARBA" id="ARBA00005189"/>
    </source>
</evidence>
<evidence type="ECO:0000256" key="5">
    <source>
        <dbReference type="ARBA" id="ARBA00013244"/>
    </source>
</evidence>
<sequence>MAKPFRVLVGTFFFQFWILFMGLAGYMIYRLIVYRETWNVVLFIVTMILQVNYVKSELFIKFQLWFKMMEWFDKREIVEVEKPKKSNSMFCFHPHGIYSMGMVHNLYTKNTFFENLVVLSSRFALSIPFSGLLLTLFGLEGVHPENLTKLLKKGSNVGIMVGGFEEATLTKYGENRVYIKGRKGFIKYALRFGTTIYPVFTFGENNMFYTYNGFQSLRLWLNKFKLIGTIYWSRFLTIPEPHTEMITVCGKGIELPKIENPSKEDIDKYHQIYIEGLKELYDTYAPKYAPKVPLQIF</sequence>